<dbReference type="GO" id="GO:0016787">
    <property type="term" value="F:hydrolase activity"/>
    <property type="evidence" value="ECO:0007669"/>
    <property type="project" value="UniProtKB-KW"/>
</dbReference>
<dbReference type="Gene3D" id="3.30.920.30">
    <property type="entry name" value="Hypothetical protein"/>
    <property type="match status" value="1"/>
</dbReference>
<name>A0A7C2I1H5_9THEO</name>
<sequence length="76" mass="8944">MSRKLPVVTAKEVVRVVERMGFVFDRQKGSHVVYYRHRDKRRVIIPVHIGKEIKPRTLSGIIKDMGLTVEEFRKLL</sequence>
<reference evidence="8" key="1">
    <citation type="journal article" date="2020" name="mSystems">
        <title>Genome- and Community-Level Interaction Insights into Carbon Utilization and Element Cycling Functions of Hydrothermarchaeota in Hydrothermal Sediment.</title>
        <authorList>
            <person name="Zhou Z."/>
            <person name="Liu Y."/>
            <person name="Xu W."/>
            <person name="Pan J."/>
            <person name="Luo Z.H."/>
            <person name="Li M."/>
        </authorList>
    </citation>
    <scope>NUCLEOTIDE SEQUENCE [LARGE SCALE GENOMIC DNA]</scope>
    <source>
        <strain evidence="8">SpSt-300</strain>
    </source>
</reference>
<keyword evidence="7" id="KW-0346">Stress response</keyword>
<organism evidence="8">
    <name type="scientific">Ammonifex degensii</name>
    <dbReference type="NCBI Taxonomy" id="42838"/>
    <lineage>
        <taxon>Bacteria</taxon>
        <taxon>Bacillati</taxon>
        <taxon>Bacillota</taxon>
        <taxon>Clostridia</taxon>
        <taxon>Thermoanaerobacterales</taxon>
        <taxon>Thermoanaerobacteraceae</taxon>
        <taxon>Ammonifex</taxon>
    </lineage>
</organism>
<evidence type="ECO:0000256" key="5">
    <source>
        <dbReference type="ARBA" id="ARBA00022801"/>
    </source>
</evidence>
<comment type="similarity">
    <text evidence="1">Belongs to the HicA mRNA interferase family.</text>
</comment>
<evidence type="ECO:0000256" key="1">
    <source>
        <dbReference type="ARBA" id="ARBA00006620"/>
    </source>
</evidence>
<keyword evidence="3" id="KW-0540">Nuclease</keyword>
<evidence type="ECO:0000256" key="4">
    <source>
        <dbReference type="ARBA" id="ARBA00022759"/>
    </source>
</evidence>
<gene>
    <name evidence="8" type="ORF">ENQ34_03415</name>
</gene>
<evidence type="ECO:0000256" key="2">
    <source>
        <dbReference type="ARBA" id="ARBA00022649"/>
    </source>
</evidence>
<dbReference type="Pfam" id="PF07927">
    <property type="entry name" value="HicA_toxin"/>
    <property type="match status" value="1"/>
</dbReference>
<proteinExistence type="inferred from homology"/>
<dbReference type="GO" id="GO:0003729">
    <property type="term" value="F:mRNA binding"/>
    <property type="evidence" value="ECO:0007669"/>
    <property type="project" value="InterPro"/>
</dbReference>
<accession>A0A7C2I1H5</accession>
<evidence type="ECO:0000313" key="8">
    <source>
        <dbReference type="EMBL" id="HEL65714.1"/>
    </source>
</evidence>
<dbReference type="GO" id="GO:0004519">
    <property type="term" value="F:endonuclease activity"/>
    <property type="evidence" value="ECO:0007669"/>
    <property type="project" value="UniProtKB-KW"/>
</dbReference>
<dbReference type="InterPro" id="IPR012933">
    <property type="entry name" value="HicA_mRNA_interferase"/>
</dbReference>
<dbReference type="SUPFAM" id="SSF54786">
    <property type="entry name" value="YcfA/nrd intein domain"/>
    <property type="match status" value="1"/>
</dbReference>
<dbReference type="InterPro" id="IPR038570">
    <property type="entry name" value="HicA_sf"/>
</dbReference>
<protein>
    <submittedName>
        <fullName evidence="8">Addiction module toxin, HicA family</fullName>
    </submittedName>
</protein>
<dbReference type="PANTHER" id="PTHR34873:SF3">
    <property type="entry name" value="ADDICTION MODULE TOXIN, HICA FAMILY"/>
    <property type="match status" value="1"/>
</dbReference>
<dbReference type="EMBL" id="DSMU01000218">
    <property type="protein sequence ID" value="HEL65714.1"/>
    <property type="molecule type" value="Genomic_DNA"/>
</dbReference>
<keyword evidence="6" id="KW-0694">RNA-binding</keyword>
<evidence type="ECO:0000256" key="3">
    <source>
        <dbReference type="ARBA" id="ARBA00022722"/>
    </source>
</evidence>
<comment type="caution">
    <text evidence="8">The sequence shown here is derived from an EMBL/GenBank/DDBJ whole genome shotgun (WGS) entry which is preliminary data.</text>
</comment>
<dbReference type="AlphaFoldDB" id="A0A7C2I1H5"/>
<keyword evidence="4" id="KW-0255">Endonuclease</keyword>
<dbReference type="PANTHER" id="PTHR34873">
    <property type="entry name" value="SSR1766 PROTEIN"/>
    <property type="match status" value="1"/>
</dbReference>
<keyword evidence="2" id="KW-1277">Toxin-antitoxin system</keyword>
<evidence type="ECO:0000256" key="6">
    <source>
        <dbReference type="ARBA" id="ARBA00022884"/>
    </source>
</evidence>
<keyword evidence="5" id="KW-0378">Hydrolase</keyword>
<evidence type="ECO:0000256" key="7">
    <source>
        <dbReference type="ARBA" id="ARBA00023016"/>
    </source>
</evidence>